<dbReference type="InterPro" id="IPR032466">
    <property type="entry name" value="Metal_Hydrolase"/>
</dbReference>
<accession>A0ABU0MA03</accession>
<name>A0ABU0MA03_9HYPH</name>
<dbReference type="Pfam" id="PF02126">
    <property type="entry name" value="PTE"/>
    <property type="match status" value="1"/>
</dbReference>
<comment type="similarity">
    <text evidence="3">Belongs to the metallo-dependent hydrolases superfamily. Phosphotriesterase family.</text>
</comment>
<evidence type="ECO:0000313" key="5">
    <source>
        <dbReference type="Proteomes" id="UP001223743"/>
    </source>
</evidence>
<dbReference type="RefSeq" id="WP_266283021.1">
    <property type="nucleotide sequence ID" value="NZ_JAPKNF010000002.1"/>
</dbReference>
<dbReference type="PANTHER" id="PTHR10819">
    <property type="entry name" value="PHOSPHOTRIESTERASE-RELATED"/>
    <property type="match status" value="1"/>
</dbReference>
<dbReference type="Proteomes" id="UP001223743">
    <property type="component" value="Unassembled WGS sequence"/>
</dbReference>
<comment type="caution">
    <text evidence="4">The sequence shown here is derived from an EMBL/GenBank/DDBJ whole genome shotgun (WGS) entry which is preliminary data.</text>
</comment>
<dbReference type="EMBL" id="JAUSWJ010000001">
    <property type="protein sequence ID" value="MDQ0517603.1"/>
    <property type="molecule type" value="Genomic_DNA"/>
</dbReference>
<reference evidence="4 5" key="1">
    <citation type="submission" date="2023-07" db="EMBL/GenBank/DDBJ databases">
        <title>Genomic Encyclopedia of Type Strains, Phase IV (KMG-IV): sequencing the most valuable type-strain genomes for metagenomic binning, comparative biology and taxonomic classification.</title>
        <authorList>
            <person name="Goeker M."/>
        </authorList>
    </citation>
    <scope>NUCLEOTIDE SEQUENCE [LARGE SCALE GENOMIC DNA]</scope>
    <source>
        <strain evidence="4 5">B1-1</strain>
    </source>
</reference>
<dbReference type="InterPro" id="IPR001559">
    <property type="entry name" value="Phosphotriesterase"/>
</dbReference>
<evidence type="ECO:0000256" key="1">
    <source>
        <dbReference type="ARBA" id="ARBA00022723"/>
    </source>
</evidence>
<dbReference type="PANTHER" id="PTHR10819:SF3">
    <property type="entry name" value="PHOSPHOTRIESTERASE-RELATED PROTEIN"/>
    <property type="match status" value="1"/>
</dbReference>
<proteinExistence type="inferred from homology"/>
<dbReference type="PROSITE" id="PS51347">
    <property type="entry name" value="PHOSPHOTRIESTERASE_2"/>
    <property type="match status" value="1"/>
</dbReference>
<keyword evidence="1" id="KW-0479">Metal-binding</keyword>
<evidence type="ECO:0000313" key="4">
    <source>
        <dbReference type="EMBL" id="MDQ0517603.1"/>
    </source>
</evidence>
<gene>
    <name evidence="4" type="ORF">QO015_003216</name>
</gene>
<keyword evidence="2" id="KW-0378">Hydrolase</keyword>
<evidence type="ECO:0000256" key="2">
    <source>
        <dbReference type="ARBA" id="ARBA00022801"/>
    </source>
</evidence>
<evidence type="ECO:0000256" key="3">
    <source>
        <dbReference type="PROSITE-ProRule" id="PRU00679"/>
    </source>
</evidence>
<sequence length="353" mass="38123">MTAAPLPGGFVRTVRGDVPAAAIGRVAFHEHLLFDLVKPADRSSVDDPPITLENRWQIDYRSNENRNNARQTDPEIAAGELRVFRADGGDLLVDQSTGGLARDAEGLKSASAAAGVHVVAAAGTYTADYQDAATLALDVEALTERFVAEIDRGLDGTSVPAGLIGEIGCSWPMHPFERKALVAAARAARITGAAISVHPGRHPGAPFEIAAILTEADADLSRVVICHMDRTFPRGEQVRELLATGVNVEWDFFGIEQSHYWFGDVELPTDLQRLAIIRALVAEGFGTRILVSHDVCTCTRMTRWGGHGYGHLLRNGPALMRRAGLGETDIDQLLRLNPLRLLTLADGKSLQED</sequence>
<comment type="caution">
    <text evidence="3">Lacks conserved residue(s) required for the propagation of feature annotation.</text>
</comment>
<organism evidence="4 5">
    <name type="scientific">Kaistia geumhonensis</name>
    <dbReference type="NCBI Taxonomy" id="410839"/>
    <lineage>
        <taxon>Bacteria</taxon>
        <taxon>Pseudomonadati</taxon>
        <taxon>Pseudomonadota</taxon>
        <taxon>Alphaproteobacteria</taxon>
        <taxon>Hyphomicrobiales</taxon>
        <taxon>Kaistiaceae</taxon>
        <taxon>Kaistia</taxon>
    </lineage>
</organism>
<keyword evidence="5" id="KW-1185">Reference proteome</keyword>
<dbReference type="SUPFAM" id="SSF51556">
    <property type="entry name" value="Metallo-dependent hydrolases"/>
    <property type="match status" value="1"/>
</dbReference>
<protein>
    <submittedName>
        <fullName evidence="4">Phosphotriesterase-related protein</fullName>
    </submittedName>
</protein>
<dbReference type="Gene3D" id="3.20.20.140">
    <property type="entry name" value="Metal-dependent hydrolases"/>
    <property type="match status" value="1"/>
</dbReference>